<proteinExistence type="predicted"/>
<comment type="caution">
    <text evidence="2">The sequence shown here is derived from an EMBL/GenBank/DDBJ whole genome shotgun (WGS) entry which is preliminary data.</text>
</comment>
<reference evidence="2" key="2">
    <citation type="submission" date="2023-06" db="EMBL/GenBank/DDBJ databases">
        <authorList>
            <person name="Swenson N.G."/>
            <person name="Wegrzyn J.L."/>
            <person name="Mcevoy S.L."/>
        </authorList>
    </citation>
    <scope>NUCLEOTIDE SEQUENCE</scope>
    <source>
        <strain evidence="2">NS2018</strain>
        <tissue evidence="2">Leaf</tissue>
    </source>
</reference>
<dbReference type="PANTHER" id="PTHR35731:SF1">
    <property type="entry name" value="8-AMINO-7-OXONONANOATE SYNTHASE"/>
    <property type="match status" value="1"/>
</dbReference>
<evidence type="ECO:0000313" key="2">
    <source>
        <dbReference type="EMBL" id="KAK0584160.1"/>
    </source>
</evidence>
<dbReference type="EMBL" id="JAUESC010000383">
    <property type="protein sequence ID" value="KAK0584160.1"/>
    <property type="molecule type" value="Genomic_DNA"/>
</dbReference>
<name>A0AA39S739_ACESA</name>
<feature type="compositionally biased region" description="Pro residues" evidence="1">
    <location>
        <begin position="46"/>
        <end position="56"/>
    </location>
</feature>
<dbReference type="AlphaFoldDB" id="A0AA39S739"/>
<evidence type="ECO:0000256" key="1">
    <source>
        <dbReference type="SAM" id="MobiDB-lite"/>
    </source>
</evidence>
<reference evidence="2" key="1">
    <citation type="journal article" date="2022" name="Plant J.">
        <title>Strategies of tolerance reflected in two North American maple genomes.</title>
        <authorList>
            <person name="McEvoy S.L."/>
            <person name="Sezen U.U."/>
            <person name="Trouern-Trend A."/>
            <person name="McMahon S.M."/>
            <person name="Schaberg P.G."/>
            <person name="Yang J."/>
            <person name="Wegrzyn J.L."/>
            <person name="Swenson N.G."/>
        </authorList>
    </citation>
    <scope>NUCLEOTIDE SEQUENCE</scope>
    <source>
        <strain evidence="2">NS2018</strain>
    </source>
</reference>
<feature type="region of interest" description="Disordered" evidence="1">
    <location>
        <begin position="32"/>
        <end position="60"/>
    </location>
</feature>
<gene>
    <name evidence="2" type="ORF">LWI29_008532</name>
</gene>
<protein>
    <submittedName>
        <fullName evidence="2">Uncharacterized protein</fullName>
    </submittedName>
</protein>
<evidence type="ECO:0000313" key="3">
    <source>
        <dbReference type="Proteomes" id="UP001168877"/>
    </source>
</evidence>
<dbReference type="PANTHER" id="PTHR35731">
    <property type="entry name" value="8-AMINO-7-OXONONANOATE SYNTHASE"/>
    <property type="match status" value="1"/>
</dbReference>
<dbReference type="GO" id="GO:0009507">
    <property type="term" value="C:chloroplast"/>
    <property type="evidence" value="ECO:0007669"/>
    <property type="project" value="TreeGrafter"/>
</dbReference>
<accession>A0AA39S739</accession>
<organism evidence="2 3">
    <name type="scientific">Acer saccharum</name>
    <name type="common">Sugar maple</name>
    <dbReference type="NCBI Taxonomy" id="4024"/>
    <lineage>
        <taxon>Eukaryota</taxon>
        <taxon>Viridiplantae</taxon>
        <taxon>Streptophyta</taxon>
        <taxon>Embryophyta</taxon>
        <taxon>Tracheophyta</taxon>
        <taxon>Spermatophyta</taxon>
        <taxon>Magnoliopsida</taxon>
        <taxon>eudicotyledons</taxon>
        <taxon>Gunneridae</taxon>
        <taxon>Pentapetalae</taxon>
        <taxon>rosids</taxon>
        <taxon>malvids</taxon>
        <taxon>Sapindales</taxon>
        <taxon>Sapindaceae</taxon>
        <taxon>Hippocastanoideae</taxon>
        <taxon>Acereae</taxon>
        <taxon>Acer</taxon>
    </lineage>
</organism>
<sequence length="143" mass="15935">MIALKLVQTSLNPNRYRHAVFFTKRPTNSSFVSLCKSKDSNSEPESSPPPPPPPPEGDAKKQEMLVRMAMIKAQKVRLTGYLDETSAQLTQFVEDANAEFGKIGEDALKGHDEASARIMENMDSQMQEFEESAELKCKSLSNL</sequence>
<keyword evidence="3" id="KW-1185">Reference proteome</keyword>
<dbReference type="Proteomes" id="UP001168877">
    <property type="component" value="Unassembled WGS sequence"/>
</dbReference>